<dbReference type="EnsemblMetazoa" id="Aqu2.1.38110_001">
    <property type="protein sequence ID" value="Aqu2.1.38110_001"/>
    <property type="gene ID" value="Aqu2.1.38110"/>
</dbReference>
<evidence type="ECO:0000313" key="4">
    <source>
        <dbReference type="Proteomes" id="UP000007879"/>
    </source>
</evidence>
<feature type="compositionally biased region" description="Pro residues" evidence="1">
    <location>
        <begin position="390"/>
        <end position="401"/>
    </location>
</feature>
<gene>
    <name evidence="3" type="primary">109580539</name>
</gene>
<feature type="region of interest" description="Disordered" evidence="1">
    <location>
        <begin position="118"/>
        <end position="137"/>
    </location>
</feature>
<dbReference type="OrthoDB" id="946068at2759"/>
<dbReference type="SUPFAM" id="SSF50729">
    <property type="entry name" value="PH domain-like"/>
    <property type="match status" value="2"/>
</dbReference>
<dbReference type="Pfam" id="PF00169">
    <property type="entry name" value="PH"/>
    <property type="match status" value="1"/>
</dbReference>
<feature type="region of interest" description="Disordered" evidence="1">
    <location>
        <begin position="277"/>
        <end position="312"/>
    </location>
</feature>
<evidence type="ECO:0000259" key="2">
    <source>
        <dbReference type="PROSITE" id="PS50003"/>
    </source>
</evidence>
<dbReference type="InParanoid" id="A0A1X7VCU0"/>
<dbReference type="AlphaFoldDB" id="A0A1X7VCU0"/>
<dbReference type="InterPro" id="IPR001849">
    <property type="entry name" value="PH_domain"/>
</dbReference>
<sequence length="544" mass="60237">MATASSDMKKRGYLYKLPVSGGVIKVWSKRWAVLRSTSHDGVVRLEYYDKEENEAKGENRRVIILRNSTGCCETTDYKRTKPHAFQFSSSIGHHVFSTDSKTDLDDWIDSINDAIQQDKKLQRKKSKSKTKMAEAARSITTLHSTERSTSASSIGSTGSNVPHPTTLMGVYQVVIDDNDFSSQLGAHGNCQMNVGPRGLKLVSDATGSTIGAWHYKRIRSYSKSANRQVILDIGGTKDGSPGGRLVLSSGSSKEMFSMIHRNIKLLRNMREKALAEKERSEAAEVKERVKTKEQQQQQQDHSKRSSLVSRPRSMAYELQQGDQNKRVSYPSFAEQQTVGSDLIQLEGFTDGLEDDEDFQQFLDSLDPLMQPVLESVNELTSEVYDSPSDCLPPPPLPPPRPTQSNSSITTNPFVGPQGQQSPDNASNPFVNVDPFNTSPQGSFYNSKEDIFENFDSGGGQKTSTPSKSASNNPFLAPGVAPEAKTGSKNPFAMANTSLENELKELENPEKHTYAKPVKPAKKMSQQEFDKVWKDITADLQLPPN</sequence>
<feature type="compositionally biased region" description="Basic and acidic residues" evidence="1">
    <location>
        <begin position="277"/>
        <end position="293"/>
    </location>
</feature>
<feature type="compositionally biased region" description="Polar residues" evidence="1">
    <location>
        <begin position="461"/>
        <end position="473"/>
    </location>
</feature>
<feature type="compositionally biased region" description="Low complexity" evidence="1">
    <location>
        <begin position="147"/>
        <end position="159"/>
    </location>
</feature>
<dbReference type="PANTHER" id="PTHR21258">
    <property type="entry name" value="DOCKING PROTEIN RELATED"/>
    <property type="match status" value="1"/>
</dbReference>
<feature type="compositionally biased region" description="Polar residues" evidence="1">
    <location>
        <begin position="402"/>
        <end position="445"/>
    </location>
</feature>
<protein>
    <recommendedName>
        <fullName evidence="2">PH domain-containing protein</fullName>
    </recommendedName>
</protein>
<dbReference type="GO" id="GO:0005737">
    <property type="term" value="C:cytoplasm"/>
    <property type="evidence" value="ECO:0007669"/>
    <property type="project" value="TreeGrafter"/>
</dbReference>
<feature type="region of interest" description="Disordered" evidence="1">
    <location>
        <begin position="379"/>
        <end position="491"/>
    </location>
</feature>
<dbReference type="PROSITE" id="PS50003">
    <property type="entry name" value="PH_DOMAIN"/>
    <property type="match status" value="1"/>
</dbReference>
<dbReference type="PANTHER" id="PTHR21258:SF62">
    <property type="entry name" value="INSULIN RECEPTOR SUBSTRATE 1"/>
    <property type="match status" value="1"/>
</dbReference>
<name>A0A1X7VCU0_AMPQE</name>
<evidence type="ECO:0000256" key="1">
    <source>
        <dbReference type="SAM" id="MobiDB-lite"/>
    </source>
</evidence>
<accession>A0A1X7VCU0</accession>
<dbReference type="SMART" id="SM01244">
    <property type="entry name" value="IRS"/>
    <property type="match status" value="1"/>
</dbReference>
<reference evidence="4" key="1">
    <citation type="journal article" date="2010" name="Nature">
        <title>The Amphimedon queenslandica genome and the evolution of animal complexity.</title>
        <authorList>
            <person name="Srivastava M."/>
            <person name="Simakov O."/>
            <person name="Chapman J."/>
            <person name="Fahey B."/>
            <person name="Gauthier M.E."/>
            <person name="Mitros T."/>
            <person name="Richards G.S."/>
            <person name="Conaco C."/>
            <person name="Dacre M."/>
            <person name="Hellsten U."/>
            <person name="Larroux C."/>
            <person name="Putnam N.H."/>
            <person name="Stanke M."/>
            <person name="Adamska M."/>
            <person name="Darling A."/>
            <person name="Degnan S.M."/>
            <person name="Oakley T.H."/>
            <person name="Plachetzki D.C."/>
            <person name="Zhai Y."/>
            <person name="Adamski M."/>
            <person name="Calcino A."/>
            <person name="Cummins S.F."/>
            <person name="Goodstein D.M."/>
            <person name="Harris C."/>
            <person name="Jackson D.J."/>
            <person name="Leys S.P."/>
            <person name="Shu S."/>
            <person name="Woodcroft B.J."/>
            <person name="Vervoort M."/>
            <person name="Kosik K.S."/>
            <person name="Manning G."/>
            <person name="Degnan B.M."/>
            <person name="Rokhsar D.S."/>
        </authorList>
    </citation>
    <scope>NUCLEOTIDE SEQUENCE [LARGE SCALE GENOMIC DNA]</scope>
</reference>
<dbReference type="InterPro" id="IPR011993">
    <property type="entry name" value="PH-like_dom_sf"/>
</dbReference>
<dbReference type="InterPro" id="IPR050996">
    <property type="entry name" value="Docking_Protein_DOK"/>
</dbReference>
<reference evidence="3" key="2">
    <citation type="submission" date="2017-05" db="UniProtKB">
        <authorList>
            <consortium name="EnsemblMetazoa"/>
        </authorList>
    </citation>
    <scope>IDENTIFICATION</scope>
</reference>
<dbReference type="EnsemblMetazoa" id="XM_019993831.1">
    <property type="protein sequence ID" value="XP_019849390.1"/>
    <property type="gene ID" value="LOC109580539"/>
</dbReference>
<dbReference type="SMART" id="SM00233">
    <property type="entry name" value="PH"/>
    <property type="match status" value="1"/>
</dbReference>
<dbReference type="Gene3D" id="2.30.29.30">
    <property type="entry name" value="Pleckstrin-homology domain (PH domain)/Phosphotyrosine-binding domain (PTB)"/>
    <property type="match status" value="2"/>
</dbReference>
<feature type="compositionally biased region" description="Basic residues" evidence="1">
    <location>
        <begin position="121"/>
        <end position="130"/>
    </location>
</feature>
<keyword evidence="4" id="KW-1185">Reference proteome</keyword>
<dbReference type="KEGG" id="aqu:109580539"/>
<evidence type="ECO:0000313" key="3">
    <source>
        <dbReference type="EnsemblMetazoa" id="Aqu2.1.38110_001"/>
    </source>
</evidence>
<dbReference type="GO" id="GO:0007169">
    <property type="term" value="P:cell surface receptor protein tyrosine kinase signaling pathway"/>
    <property type="evidence" value="ECO:0007669"/>
    <property type="project" value="TreeGrafter"/>
</dbReference>
<proteinExistence type="predicted"/>
<dbReference type="Proteomes" id="UP000007879">
    <property type="component" value="Unassembled WGS sequence"/>
</dbReference>
<organism evidence="3">
    <name type="scientific">Amphimedon queenslandica</name>
    <name type="common">Sponge</name>
    <dbReference type="NCBI Taxonomy" id="400682"/>
    <lineage>
        <taxon>Eukaryota</taxon>
        <taxon>Metazoa</taxon>
        <taxon>Porifera</taxon>
        <taxon>Demospongiae</taxon>
        <taxon>Heteroscleromorpha</taxon>
        <taxon>Haplosclerida</taxon>
        <taxon>Niphatidae</taxon>
        <taxon>Amphimedon</taxon>
    </lineage>
</organism>
<feature type="region of interest" description="Disordered" evidence="1">
    <location>
        <begin position="142"/>
        <end position="161"/>
    </location>
</feature>
<feature type="domain" description="PH" evidence="2">
    <location>
        <begin position="7"/>
        <end position="116"/>
    </location>
</feature>